<dbReference type="OrthoDB" id="414148at2759"/>
<reference evidence="1 2" key="1">
    <citation type="submission" date="2016-02" db="EMBL/GenBank/DDBJ databases">
        <title>Genome analysis of coral dinoflagellate symbionts highlights evolutionary adaptations to a symbiotic lifestyle.</title>
        <authorList>
            <person name="Aranda M."/>
            <person name="Li Y."/>
            <person name="Liew Y.J."/>
            <person name="Baumgarten S."/>
            <person name="Simakov O."/>
            <person name="Wilson M."/>
            <person name="Piel J."/>
            <person name="Ashoor H."/>
            <person name="Bougouffa S."/>
            <person name="Bajic V.B."/>
            <person name="Ryu T."/>
            <person name="Ravasi T."/>
            <person name="Bayer T."/>
            <person name="Micklem G."/>
            <person name="Kim H."/>
            <person name="Bhak J."/>
            <person name="Lajeunesse T.C."/>
            <person name="Voolstra C.R."/>
        </authorList>
    </citation>
    <scope>NUCLEOTIDE SEQUENCE [LARGE SCALE GENOMIC DNA]</scope>
    <source>
        <strain evidence="1 2">CCMP2467</strain>
    </source>
</reference>
<dbReference type="Proteomes" id="UP000186817">
    <property type="component" value="Unassembled WGS sequence"/>
</dbReference>
<proteinExistence type="predicted"/>
<accession>A0A1Q9DYC8</accession>
<gene>
    <name evidence="1" type="ORF">AK812_SmicGene17194</name>
</gene>
<dbReference type="AlphaFoldDB" id="A0A1Q9DYC8"/>
<sequence>MILPCRWSVFPTTEWLSYWNSPEKWLDELRDKRRYPGIISIHHVEVFCPDDMDLLSAWAFLPLKSTEDESKQTRMRLYAHYHGTKQERYCSNERTQRCCRCGERASLLHIPGDMKNWQAMRALLQAYMPPWKEAPDDPLLNPSSKVWSGGETRIQQIISDTGQQALLVAKAMGLEAVFESCATLNTQGSHDGYLEYAAVQLRKLELPVRIDVETTATGDAFEDGPAWTQRQDIYCTPYRLLGRNEGSESWASFSMALDLDGLINITFAGGDMEFGMFLPSPFMHILFQHNLTVSIAGYHTPARWLVCTEP</sequence>
<dbReference type="OMA" id="WAYLPIS"/>
<keyword evidence="2" id="KW-1185">Reference proteome</keyword>
<evidence type="ECO:0000313" key="2">
    <source>
        <dbReference type="Proteomes" id="UP000186817"/>
    </source>
</evidence>
<comment type="caution">
    <text evidence="1">The sequence shown here is derived from an EMBL/GenBank/DDBJ whole genome shotgun (WGS) entry which is preliminary data.</text>
</comment>
<organism evidence="1 2">
    <name type="scientific">Symbiodinium microadriaticum</name>
    <name type="common">Dinoflagellate</name>
    <name type="synonym">Zooxanthella microadriatica</name>
    <dbReference type="NCBI Taxonomy" id="2951"/>
    <lineage>
        <taxon>Eukaryota</taxon>
        <taxon>Sar</taxon>
        <taxon>Alveolata</taxon>
        <taxon>Dinophyceae</taxon>
        <taxon>Suessiales</taxon>
        <taxon>Symbiodiniaceae</taxon>
        <taxon>Symbiodinium</taxon>
    </lineage>
</organism>
<dbReference type="EMBL" id="LSRX01000336">
    <property type="protein sequence ID" value="OLQ00194.1"/>
    <property type="molecule type" value="Genomic_DNA"/>
</dbReference>
<name>A0A1Q9DYC8_SYMMI</name>
<protein>
    <submittedName>
        <fullName evidence="1">Uncharacterized protein</fullName>
    </submittedName>
</protein>
<evidence type="ECO:0000313" key="1">
    <source>
        <dbReference type="EMBL" id="OLQ00194.1"/>
    </source>
</evidence>